<keyword evidence="3" id="KW-0472">Membrane</keyword>
<evidence type="ECO:0000256" key="3">
    <source>
        <dbReference type="SAM" id="Phobius"/>
    </source>
</evidence>
<name>A0A4Q7TYJ5_9MICO</name>
<feature type="active site" description="Acyl-thioester intermediate" evidence="2">
    <location>
        <position position="249"/>
    </location>
</feature>
<dbReference type="InterPro" id="IPR005754">
    <property type="entry name" value="Sortase"/>
</dbReference>
<dbReference type="CDD" id="cd05827">
    <property type="entry name" value="Sortase_C"/>
    <property type="match status" value="1"/>
</dbReference>
<dbReference type="OrthoDB" id="5242161at2"/>
<evidence type="ECO:0000313" key="5">
    <source>
        <dbReference type="Proteomes" id="UP000291832"/>
    </source>
</evidence>
<reference evidence="4 5" key="1">
    <citation type="journal article" date="2015" name="Stand. Genomic Sci.">
        <title>Genomic Encyclopedia of Bacterial and Archaeal Type Strains, Phase III: the genomes of soil and plant-associated and newly described type strains.</title>
        <authorList>
            <person name="Whitman W.B."/>
            <person name="Woyke T."/>
            <person name="Klenk H.P."/>
            <person name="Zhou Y."/>
            <person name="Lilburn T.G."/>
            <person name="Beck B.J."/>
            <person name="De Vos P."/>
            <person name="Vandamme P."/>
            <person name="Eisen J.A."/>
            <person name="Garrity G."/>
            <person name="Hugenholtz P."/>
            <person name="Kyrpides N.C."/>
        </authorList>
    </citation>
    <scope>NUCLEOTIDE SEQUENCE [LARGE SCALE GENOMIC DNA]</scope>
    <source>
        <strain evidence="4 5">RF6</strain>
    </source>
</reference>
<keyword evidence="3" id="KW-1133">Transmembrane helix</keyword>
<dbReference type="InterPro" id="IPR023365">
    <property type="entry name" value="Sortase_dom-sf"/>
</dbReference>
<dbReference type="RefSeq" id="WP_130453855.1">
    <property type="nucleotide sequence ID" value="NZ_QYAG01000001.1"/>
</dbReference>
<dbReference type="EMBL" id="SHKI01000004">
    <property type="protein sequence ID" value="RZT66254.1"/>
    <property type="molecule type" value="Genomic_DNA"/>
</dbReference>
<protein>
    <submittedName>
        <fullName evidence="4">Sortase A</fullName>
    </submittedName>
</protein>
<dbReference type="NCBIfam" id="NF033745">
    <property type="entry name" value="class_C_sortase"/>
    <property type="match status" value="1"/>
</dbReference>
<dbReference type="SUPFAM" id="SSF63817">
    <property type="entry name" value="Sortase"/>
    <property type="match status" value="1"/>
</dbReference>
<sequence>MPQQTLDEAPAVVASTHVRHQAAQTPTPPGSGRRWRKPSPVVLFVAVLALAGVALLQLPSIATWFSQLQYSREIIGLNHAENGSAADRAAELAAAHAYNEQLTGAAVVAPGERIPQASDNPADSAYDRLLATDSTGLMARIKIQKIDVDLPIYHGTSDRVLEQGVGHLEGTALPVGGDTTHTVLTGHRGLAQAEMFNNLDQLVVGDTFTIEVWGQVLTYRVSDTRVVKPDETQSLYPVQGKDLATLVTCTPLGINSHRILVTGERVTPTPVADLDAAGQAPTVPGFPWWAVWSAAAVLGIGGYVVASCRVRGGAAPRRVHAA</sequence>
<comment type="caution">
    <text evidence="4">The sequence shown here is derived from an EMBL/GenBank/DDBJ whole genome shotgun (WGS) entry which is preliminary data.</text>
</comment>
<feature type="transmembrane region" description="Helical" evidence="3">
    <location>
        <begin position="41"/>
        <end position="65"/>
    </location>
</feature>
<dbReference type="Gene3D" id="2.40.260.10">
    <property type="entry name" value="Sortase"/>
    <property type="match status" value="1"/>
</dbReference>
<dbReference type="NCBIfam" id="TIGR01076">
    <property type="entry name" value="sortase_fam"/>
    <property type="match status" value="1"/>
</dbReference>
<feature type="active site" description="Proton donor/acceptor" evidence="2">
    <location>
        <position position="187"/>
    </location>
</feature>
<accession>A0A4Q7TYJ5</accession>
<gene>
    <name evidence="4" type="ORF">EV139_1686</name>
</gene>
<evidence type="ECO:0000256" key="1">
    <source>
        <dbReference type="ARBA" id="ARBA00022801"/>
    </source>
</evidence>
<evidence type="ECO:0000313" key="4">
    <source>
        <dbReference type="EMBL" id="RZT66254.1"/>
    </source>
</evidence>
<dbReference type="Proteomes" id="UP000291832">
    <property type="component" value="Unassembled WGS sequence"/>
</dbReference>
<keyword evidence="1" id="KW-0378">Hydrolase</keyword>
<dbReference type="GO" id="GO:0016787">
    <property type="term" value="F:hydrolase activity"/>
    <property type="evidence" value="ECO:0007669"/>
    <property type="project" value="UniProtKB-KW"/>
</dbReference>
<organism evidence="4 5">
    <name type="scientific">Leucobacter luti</name>
    <dbReference type="NCBI Taxonomy" id="340320"/>
    <lineage>
        <taxon>Bacteria</taxon>
        <taxon>Bacillati</taxon>
        <taxon>Actinomycetota</taxon>
        <taxon>Actinomycetes</taxon>
        <taxon>Micrococcales</taxon>
        <taxon>Microbacteriaceae</taxon>
        <taxon>Leucobacter</taxon>
    </lineage>
</organism>
<keyword evidence="5" id="KW-1185">Reference proteome</keyword>
<dbReference type="InterPro" id="IPR042002">
    <property type="entry name" value="Sortase_C"/>
</dbReference>
<dbReference type="AlphaFoldDB" id="A0A4Q7TYJ5"/>
<evidence type="ECO:0000256" key="2">
    <source>
        <dbReference type="PIRSR" id="PIRSR605754-1"/>
    </source>
</evidence>
<keyword evidence="3" id="KW-0812">Transmembrane</keyword>
<proteinExistence type="predicted"/>
<dbReference type="Pfam" id="PF04203">
    <property type="entry name" value="Sortase"/>
    <property type="match status" value="1"/>
</dbReference>
<feature type="transmembrane region" description="Helical" evidence="3">
    <location>
        <begin position="286"/>
        <end position="308"/>
    </location>
</feature>